<dbReference type="AlphaFoldDB" id="A0A7Z0N9S1"/>
<dbReference type="Proteomes" id="UP000520876">
    <property type="component" value="Unassembled WGS sequence"/>
</dbReference>
<comment type="caution">
    <text evidence="1">The sequence shown here is derived from an EMBL/GenBank/DDBJ whole genome shotgun (WGS) entry which is preliminary data.</text>
</comment>
<protein>
    <submittedName>
        <fullName evidence="1">Uncharacterized protein</fullName>
    </submittedName>
</protein>
<evidence type="ECO:0000313" key="1">
    <source>
        <dbReference type="EMBL" id="NYT74263.1"/>
    </source>
</evidence>
<accession>A0A7Z0N9S1</accession>
<gene>
    <name evidence="1" type="ORF">HZU72_17775</name>
</gene>
<reference evidence="1 2" key="1">
    <citation type="submission" date="2020-07" db="EMBL/GenBank/DDBJ databases">
        <title>Halomonas sp. QX-2 draft genome sequence.</title>
        <authorList>
            <person name="Qiu X."/>
        </authorList>
    </citation>
    <scope>NUCLEOTIDE SEQUENCE [LARGE SCALE GENOMIC DNA]</scope>
    <source>
        <strain evidence="1 2">QX-2</strain>
    </source>
</reference>
<organism evidence="1 2">
    <name type="scientific">Vreelandella sedimenti</name>
    <dbReference type="NCBI Taxonomy" id="2729618"/>
    <lineage>
        <taxon>Bacteria</taxon>
        <taxon>Pseudomonadati</taxon>
        <taxon>Pseudomonadota</taxon>
        <taxon>Gammaproteobacteria</taxon>
        <taxon>Oceanospirillales</taxon>
        <taxon>Halomonadaceae</taxon>
        <taxon>Vreelandella</taxon>
    </lineage>
</organism>
<dbReference type="RefSeq" id="WP_180094514.1">
    <property type="nucleotide sequence ID" value="NZ_JACCGK010000016.1"/>
</dbReference>
<evidence type="ECO:0000313" key="2">
    <source>
        <dbReference type="Proteomes" id="UP000520876"/>
    </source>
</evidence>
<name>A0A7Z0N9S1_9GAMM</name>
<keyword evidence="2" id="KW-1185">Reference proteome</keyword>
<dbReference type="EMBL" id="JACCGK010000016">
    <property type="protein sequence ID" value="NYT74263.1"/>
    <property type="molecule type" value="Genomic_DNA"/>
</dbReference>
<proteinExistence type="predicted"/>
<sequence length="162" mass="18618">MPRQNEAAFLRSVLCNNEAAAAYCEMLFRISQTLDDLIDKDKPVTDAVLIRTFWEALIELPANPFYRQHEPYLRPLMASALQDWRDSACLERSDNHHYKTLAFVLRDQLTGMVSQCAYLVGGYEWMNKVSLSIRDHFHEDTLEAYLDGFAKPAEPDKEGVDS</sequence>